<organism evidence="1 2">
    <name type="scientific">Motilimonas pumila</name>
    <dbReference type="NCBI Taxonomy" id="2303987"/>
    <lineage>
        <taxon>Bacteria</taxon>
        <taxon>Pseudomonadati</taxon>
        <taxon>Pseudomonadota</taxon>
        <taxon>Gammaproteobacteria</taxon>
        <taxon>Alteromonadales</taxon>
        <taxon>Alteromonadales genera incertae sedis</taxon>
        <taxon>Motilimonas</taxon>
    </lineage>
</organism>
<reference evidence="1 2" key="1">
    <citation type="submission" date="2018-09" db="EMBL/GenBank/DDBJ databases">
        <authorList>
            <person name="Wang F."/>
        </authorList>
    </citation>
    <scope>NUCLEOTIDE SEQUENCE [LARGE SCALE GENOMIC DNA]</scope>
    <source>
        <strain evidence="1 2">PLHSC7-2</strain>
    </source>
</reference>
<gene>
    <name evidence="1" type="ORF">D1Z90_04965</name>
</gene>
<comment type="caution">
    <text evidence="1">The sequence shown here is derived from an EMBL/GenBank/DDBJ whole genome shotgun (WGS) entry which is preliminary data.</text>
</comment>
<dbReference type="EMBL" id="QZCH01000003">
    <property type="protein sequence ID" value="RJG49998.1"/>
    <property type="molecule type" value="Genomic_DNA"/>
</dbReference>
<keyword evidence="2" id="KW-1185">Reference proteome</keyword>
<protein>
    <submittedName>
        <fullName evidence="1">Uncharacterized protein</fullName>
    </submittedName>
</protein>
<proteinExistence type="predicted"/>
<dbReference type="Proteomes" id="UP000283255">
    <property type="component" value="Unassembled WGS sequence"/>
</dbReference>
<reference evidence="1 2" key="2">
    <citation type="submission" date="2019-01" db="EMBL/GenBank/DDBJ databases">
        <title>Motilimonas pumilus sp. nov., isolated from the gut of sea cucumber (Apostichopus japonicus).</title>
        <authorList>
            <person name="Wang F.-Q."/>
            <person name="Ren L.-H."/>
            <person name="Lin Y.-W."/>
            <person name="Sun G.-H."/>
            <person name="Du Z.-J."/>
            <person name="Zhao J.-X."/>
            <person name="Liu X.-J."/>
            <person name="Liu L.-J."/>
        </authorList>
    </citation>
    <scope>NUCLEOTIDE SEQUENCE [LARGE SCALE GENOMIC DNA]</scope>
    <source>
        <strain evidence="1 2">PLHSC7-2</strain>
    </source>
</reference>
<dbReference type="AlphaFoldDB" id="A0A418YHY5"/>
<evidence type="ECO:0000313" key="2">
    <source>
        <dbReference type="Proteomes" id="UP000283255"/>
    </source>
</evidence>
<name>A0A418YHY5_9GAMM</name>
<evidence type="ECO:0000313" key="1">
    <source>
        <dbReference type="EMBL" id="RJG49998.1"/>
    </source>
</evidence>
<accession>A0A418YHY5</accession>
<sequence>MTYFHMTTIASAVLGSEAGWPNIASLILSLATFGPDGCFDGQRPPKMGALFDVSVIAVLSMQLQPRSSRTDFFLHN</sequence>